<protein>
    <submittedName>
        <fullName evidence="1">Uncharacterized protein</fullName>
    </submittedName>
</protein>
<accession>A0A5N5HRJ8</accession>
<keyword evidence="2" id="KW-1185">Reference proteome</keyword>
<gene>
    <name evidence="1" type="ORF">D8674_007737</name>
</gene>
<dbReference type="AlphaFoldDB" id="A0A5N5HRJ8"/>
<reference evidence="2" key="2">
    <citation type="submission" date="2019-10" db="EMBL/GenBank/DDBJ databases">
        <title>A de novo genome assembly of a pear dwarfing rootstock.</title>
        <authorList>
            <person name="Wang F."/>
            <person name="Wang J."/>
            <person name="Li S."/>
            <person name="Zhang Y."/>
            <person name="Fang M."/>
            <person name="Ma L."/>
            <person name="Zhao Y."/>
            <person name="Jiang S."/>
        </authorList>
    </citation>
    <scope>NUCLEOTIDE SEQUENCE [LARGE SCALE GENOMIC DNA]</scope>
</reference>
<evidence type="ECO:0000313" key="2">
    <source>
        <dbReference type="Proteomes" id="UP000327157"/>
    </source>
</evidence>
<evidence type="ECO:0000313" key="1">
    <source>
        <dbReference type="EMBL" id="KAB2630218.1"/>
    </source>
</evidence>
<dbReference type="Proteomes" id="UP000327157">
    <property type="component" value="Chromosome 12"/>
</dbReference>
<sequence length="126" mass="14966">MSSNSWREIKIDYLETETTQFWPYCYWMARQKQRKFISYLDRLEQETITKVIALFDTRDEVLFTALFPACFYRPYEGAYETQLGAWNERVALFGFHYLGSSINSFHAWVMDDSSDVRGSSTKHLKS</sequence>
<reference evidence="1 2" key="3">
    <citation type="submission" date="2019-11" db="EMBL/GenBank/DDBJ databases">
        <title>A de novo genome assembly of a pear dwarfing rootstock.</title>
        <authorList>
            <person name="Wang F."/>
            <person name="Wang J."/>
            <person name="Li S."/>
            <person name="Zhang Y."/>
            <person name="Fang M."/>
            <person name="Ma L."/>
            <person name="Zhao Y."/>
            <person name="Jiang S."/>
        </authorList>
    </citation>
    <scope>NUCLEOTIDE SEQUENCE [LARGE SCALE GENOMIC DNA]</scope>
    <source>
        <strain evidence="1">S2</strain>
        <tissue evidence="1">Leaf</tissue>
    </source>
</reference>
<comment type="caution">
    <text evidence="1">The sequence shown here is derived from an EMBL/GenBank/DDBJ whole genome shotgun (WGS) entry which is preliminary data.</text>
</comment>
<organism evidence="1 2">
    <name type="scientific">Pyrus ussuriensis x Pyrus communis</name>
    <dbReference type="NCBI Taxonomy" id="2448454"/>
    <lineage>
        <taxon>Eukaryota</taxon>
        <taxon>Viridiplantae</taxon>
        <taxon>Streptophyta</taxon>
        <taxon>Embryophyta</taxon>
        <taxon>Tracheophyta</taxon>
        <taxon>Spermatophyta</taxon>
        <taxon>Magnoliopsida</taxon>
        <taxon>eudicotyledons</taxon>
        <taxon>Gunneridae</taxon>
        <taxon>Pentapetalae</taxon>
        <taxon>rosids</taxon>
        <taxon>fabids</taxon>
        <taxon>Rosales</taxon>
        <taxon>Rosaceae</taxon>
        <taxon>Amygdaloideae</taxon>
        <taxon>Maleae</taxon>
        <taxon>Pyrus</taxon>
    </lineage>
</organism>
<name>A0A5N5HRJ8_9ROSA</name>
<proteinExistence type="predicted"/>
<dbReference type="EMBL" id="SMOL01000143">
    <property type="protein sequence ID" value="KAB2630218.1"/>
    <property type="molecule type" value="Genomic_DNA"/>
</dbReference>
<reference evidence="1 2" key="1">
    <citation type="submission" date="2019-09" db="EMBL/GenBank/DDBJ databases">
        <authorList>
            <person name="Ou C."/>
        </authorList>
    </citation>
    <scope>NUCLEOTIDE SEQUENCE [LARGE SCALE GENOMIC DNA]</scope>
    <source>
        <strain evidence="1">S2</strain>
        <tissue evidence="1">Leaf</tissue>
    </source>
</reference>